<reference evidence="2" key="1">
    <citation type="journal article" date="2023" name="Mol. Phylogenet. Evol.">
        <title>Genome-scale phylogeny and comparative genomics of the fungal order Sordariales.</title>
        <authorList>
            <person name="Hensen N."/>
            <person name="Bonometti L."/>
            <person name="Westerberg I."/>
            <person name="Brannstrom I.O."/>
            <person name="Guillou S."/>
            <person name="Cros-Aarteil S."/>
            <person name="Calhoun S."/>
            <person name="Haridas S."/>
            <person name="Kuo A."/>
            <person name="Mondo S."/>
            <person name="Pangilinan J."/>
            <person name="Riley R."/>
            <person name="LaButti K."/>
            <person name="Andreopoulos B."/>
            <person name="Lipzen A."/>
            <person name="Chen C."/>
            <person name="Yan M."/>
            <person name="Daum C."/>
            <person name="Ng V."/>
            <person name="Clum A."/>
            <person name="Steindorff A."/>
            <person name="Ohm R.A."/>
            <person name="Martin F."/>
            <person name="Silar P."/>
            <person name="Natvig D.O."/>
            <person name="Lalanne C."/>
            <person name="Gautier V."/>
            <person name="Ament-Velasquez S.L."/>
            <person name="Kruys A."/>
            <person name="Hutchinson M.I."/>
            <person name="Powell A.J."/>
            <person name="Barry K."/>
            <person name="Miller A.N."/>
            <person name="Grigoriev I.V."/>
            <person name="Debuchy R."/>
            <person name="Gladieux P."/>
            <person name="Hiltunen Thoren M."/>
            <person name="Johannesson H."/>
        </authorList>
    </citation>
    <scope>NUCLEOTIDE SEQUENCE</scope>
    <source>
        <strain evidence="2">CBS 232.78</strain>
    </source>
</reference>
<name>A0AAE0TVU4_9PEZI</name>
<feature type="region of interest" description="Disordered" evidence="1">
    <location>
        <begin position="52"/>
        <end position="94"/>
    </location>
</feature>
<gene>
    <name evidence="2" type="ORF">B0H63DRAFT_206063</name>
</gene>
<reference evidence="2" key="2">
    <citation type="submission" date="2023-06" db="EMBL/GenBank/DDBJ databases">
        <authorList>
            <consortium name="Lawrence Berkeley National Laboratory"/>
            <person name="Haridas S."/>
            <person name="Hensen N."/>
            <person name="Bonometti L."/>
            <person name="Westerberg I."/>
            <person name="Brannstrom I.O."/>
            <person name="Guillou S."/>
            <person name="Cros-Aarteil S."/>
            <person name="Calhoun S."/>
            <person name="Kuo A."/>
            <person name="Mondo S."/>
            <person name="Pangilinan J."/>
            <person name="Riley R."/>
            <person name="LaButti K."/>
            <person name="Andreopoulos B."/>
            <person name="Lipzen A."/>
            <person name="Chen C."/>
            <person name="Yanf M."/>
            <person name="Daum C."/>
            <person name="Ng V."/>
            <person name="Clum A."/>
            <person name="Steindorff A."/>
            <person name="Ohm R."/>
            <person name="Martin F."/>
            <person name="Silar P."/>
            <person name="Natvig D."/>
            <person name="Lalanne C."/>
            <person name="Gautier V."/>
            <person name="Ament-velasquez S.L."/>
            <person name="Kruys A."/>
            <person name="Hutchinson M.I."/>
            <person name="Powell A.J."/>
            <person name="Barry K."/>
            <person name="Miller A.N."/>
            <person name="Grigoriev I.V."/>
            <person name="Debuchy R."/>
            <person name="Gladieux P."/>
            <person name="Thoren M.H."/>
            <person name="Johannesson H."/>
        </authorList>
    </citation>
    <scope>NUCLEOTIDE SEQUENCE</scope>
    <source>
        <strain evidence="2">CBS 232.78</strain>
    </source>
</reference>
<accession>A0AAE0TVU4</accession>
<feature type="compositionally biased region" description="Basic and acidic residues" evidence="1">
    <location>
        <begin position="73"/>
        <end position="84"/>
    </location>
</feature>
<evidence type="ECO:0000313" key="2">
    <source>
        <dbReference type="EMBL" id="KAK3381474.1"/>
    </source>
</evidence>
<organism evidence="2 3">
    <name type="scientific">Podospora didyma</name>
    <dbReference type="NCBI Taxonomy" id="330526"/>
    <lineage>
        <taxon>Eukaryota</taxon>
        <taxon>Fungi</taxon>
        <taxon>Dikarya</taxon>
        <taxon>Ascomycota</taxon>
        <taxon>Pezizomycotina</taxon>
        <taxon>Sordariomycetes</taxon>
        <taxon>Sordariomycetidae</taxon>
        <taxon>Sordariales</taxon>
        <taxon>Podosporaceae</taxon>
        <taxon>Podospora</taxon>
    </lineage>
</organism>
<keyword evidence="3" id="KW-1185">Reference proteome</keyword>
<sequence length="144" mass="15957">MVSPLVTGRLLPSSYPSLLRIPTTFLRTTTRTSSSPSLLLLLHHKRAQQSFSTTTRISYNNATPPPPKHHHQNPKEKGANKNENDENATENPSYPAFNLSAISPNPRVRLALGFGLAALMLLEASAWITFWPKIRSKGKEDGNE</sequence>
<dbReference type="Proteomes" id="UP001285441">
    <property type="component" value="Unassembled WGS sequence"/>
</dbReference>
<evidence type="ECO:0000256" key="1">
    <source>
        <dbReference type="SAM" id="MobiDB-lite"/>
    </source>
</evidence>
<comment type="caution">
    <text evidence="2">The sequence shown here is derived from an EMBL/GenBank/DDBJ whole genome shotgun (WGS) entry which is preliminary data.</text>
</comment>
<feature type="compositionally biased region" description="Polar residues" evidence="1">
    <location>
        <begin position="52"/>
        <end position="62"/>
    </location>
</feature>
<protein>
    <submittedName>
        <fullName evidence="2">Uncharacterized protein</fullName>
    </submittedName>
</protein>
<evidence type="ECO:0000313" key="3">
    <source>
        <dbReference type="Proteomes" id="UP001285441"/>
    </source>
</evidence>
<dbReference type="EMBL" id="JAULSW010000005">
    <property type="protein sequence ID" value="KAK3381474.1"/>
    <property type="molecule type" value="Genomic_DNA"/>
</dbReference>
<proteinExistence type="predicted"/>
<dbReference type="AlphaFoldDB" id="A0AAE0TVU4"/>